<keyword evidence="7" id="KW-0067">ATP-binding</keyword>
<dbReference type="CDD" id="cd16917">
    <property type="entry name" value="HATPase_UhpB-NarQ-NarX-like"/>
    <property type="match status" value="1"/>
</dbReference>
<evidence type="ECO:0000256" key="5">
    <source>
        <dbReference type="ARBA" id="ARBA00022741"/>
    </source>
</evidence>
<dbReference type="SMART" id="SM00387">
    <property type="entry name" value="HATPase_c"/>
    <property type="match status" value="1"/>
</dbReference>
<feature type="transmembrane region" description="Helical" evidence="9">
    <location>
        <begin position="247"/>
        <end position="269"/>
    </location>
</feature>
<dbReference type="RefSeq" id="WP_252436119.1">
    <property type="nucleotide sequence ID" value="NZ_JAGSOV010000011.1"/>
</dbReference>
<protein>
    <recommendedName>
        <fullName evidence="2">histidine kinase</fullName>
        <ecNumber evidence="2">2.7.13.3</ecNumber>
    </recommendedName>
</protein>
<reference evidence="11" key="1">
    <citation type="submission" date="2021-04" db="EMBL/GenBank/DDBJ databases">
        <title>Pseudonocardia sp. nov., isolated from sandy soil of mangrove forest.</title>
        <authorList>
            <person name="Zan Z."/>
            <person name="Huang R."/>
            <person name="Liu W."/>
        </authorList>
    </citation>
    <scope>NUCLEOTIDE SEQUENCE</scope>
    <source>
        <strain evidence="11">S2-4</strain>
    </source>
</reference>
<feature type="transmembrane region" description="Helical" evidence="9">
    <location>
        <begin position="25"/>
        <end position="46"/>
    </location>
</feature>
<dbReference type="InterPro" id="IPR050482">
    <property type="entry name" value="Sensor_HK_TwoCompSys"/>
</dbReference>
<comment type="caution">
    <text evidence="11">The sequence shown here is derived from an EMBL/GenBank/DDBJ whole genome shotgun (WGS) entry which is preliminary data.</text>
</comment>
<dbReference type="Gene3D" id="3.30.565.10">
    <property type="entry name" value="Histidine kinase-like ATPase, C-terminal domain"/>
    <property type="match status" value="1"/>
</dbReference>
<dbReference type="EMBL" id="JAGSOV010000011">
    <property type="protein sequence ID" value="MCO1654502.1"/>
    <property type="molecule type" value="Genomic_DNA"/>
</dbReference>
<comment type="catalytic activity">
    <reaction evidence="1">
        <text>ATP + protein L-histidine = ADP + protein N-phospho-L-histidine.</text>
        <dbReference type="EC" id="2.7.13.3"/>
    </reaction>
</comment>
<name>A0ABT0ZUU3_9PSEU</name>
<evidence type="ECO:0000313" key="11">
    <source>
        <dbReference type="EMBL" id="MCO1654502.1"/>
    </source>
</evidence>
<keyword evidence="4" id="KW-0808">Transferase</keyword>
<keyword evidence="8" id="KW-0902">Two-component regulatory system</keyword>
<evidence type="ECO:0000256" key="6">
    <source>
        <dbReference type="ARBA" id="ARBA00022777"/>
    </source>
</evidence>
<feature type="transmembrane region" description="Helical" evidence="9">
    <location>
        <begin position="220"/>
        <end position="241"/>
    </location>
</feature>
<keyword evidence="9" id="KW-0472">Membrane</keyword>
<dbReference type="SUPFAM" id="SSF55874">
    <property type="entry name" value="ATPase domain of HSP90 chaperone/DNA topoisomerase II/histidine kinase"/>
    <property type="match status" value="1"/>
</dbReference>
<feature type="transmembrane region" description="Helical" evidence="9">
    <location>
        <begin position="177"/>
        <end position="199"/>
    </location>
</feature>
<organism evidence="11 12">
    <name type="scientific">Pseudonocardia humida</name>
    <dbReference type="NCBI Taxonomy" id="2800819"/>
    <lineage>
        <taxon>Bacteria</taxon>
        <taxon>Bacillati</taxon>
        <taxon>Actinomycetota</taxon>
        <taxon>Actinomycetes</taxon>
        <taxon>Pseudonocardiales</taxon>
        <taxon>Pseudonocardiaceae</taxon>
        <taxon>Pseudonocardia</taxon>
    </lineage>
</organism>
<keyword evidence="12" id="KW-1185">Reference proteome</keyword>
<keyword evidence="9" id="KW-1133">Transmembrane helix</keyword>
<dbReference type="Proteomes" id="UP001165283">
    <property type="component" value="Unassembled WGS sequence"/>
</dbReference>
<evidence type="ECO:0000256" key="8">
    <source>
        <dbReference type="ARBA" id="ARBA00023012"/>
    </source>
</evidence>
<evidence type="ECO:0000256" key="7">
    <source>
        <dbReference type="ARBA" id="ARBA00022840"/>
    </source>
</evidence>
<feature type="transmembrane region" description="Helical" evidence="9">
    <location>
        <begin position="108"/>
        <end position="126"/>
    </location>
</feature>
<dbReference type="InterPro" id="IPR003594">
    <property type="entry name" value="HATPase_dom"/>
</dbReference>
<dbReference type="EC" id="2.7.13.3" evidence="2"/>
<proteinExistence type="predicted"/>
<gene>
    <name evidence="11" type="ORF">KDL28_05480</name>
</gene>
<evidence type="ECO:0000256" key="9">
    <source>
        <dbReference type="SAM" id="Phobius"/>
    </source>
</evidence>
<keyword evidence="3" id="KW-0597">Phosphoprotein</keyword>
<evidence type="ECO:0000313" key="12">
    <source>
        <dbReference type="Proteomes" id="UP001165283"/>
    </source>
</evidence>
<accession>A0ABT0ZUU3</accession>
<dbReference type="Pfam" id="PF07730">
    <property type="entry name" value="HisKA_3"/>
    <property type="match status" value="1"/>
</dbReference>
<dbReference type="PANTHER" id="PTHR24421">
    <property type="entry name" value="NITRATE/NITRITE SENSOR PROTEIN NARX-RELATED"/>
    <property type="match status" value="1"/>
</dbReference>
<sequence>MIDDRHQGVASEPVRSLRGHRLAFGYRWAMGVVGAGALTVLIQLPAVRDEPFFVGVNATVVMSLVALGHYLVAQHEERFTGLCFVAAAAGWIVLSLDVHPTWGSLPSWLFGSAIVYTSLGCGVLRWGRSRLDADGRRWVAVALIGTTGATIPIALVSRPEWLGFSPAAFWPAPWPDPTASTALAVVASAGFVVVGAWFARVALRRLRSATPAQRRILRPLSLAAAGWGGAAAVVNAVGAMSPGLLPLHANSTVVGLLSIGVTAALATAINRGRILAATFVDALPTERTPESLTAYARSALSDPTAELLFVVPGRPIVIDGAGRLRELPDTTRGDRFVQWITGTGGEPVAALVGGPALRDDPAAVRSFAAVLSIVAENQQLHAVLRMRLAQLNAARAGERLALDRARAQFRRDLHDGVQQTIAAARMDLDGLLDDLPDRGGDAAEELAGKLRLALDQIRGLERGTAPPELSSGLDAAVARMATELRLDATRRITAEDLGVLTLPAYYLLREALTNVHKHAGASHVEIVVEPSDGVLEVVVRDGGSGGAAVRAGRGLAGLRDRVAELGGTLTVESPTGTGTTLRALLPSVPA</sequence>
<evidence type="ECO:0000256" key="1">
    <source>
        <dbReference type="ARBA" id="ARBA00000085"/>
    </source>
</evidence>
<evidence type="ECO:0000256" key="2">
    <source>
        <dbReference type="ARBA" id="ARBA00012438"/>
    </source>
</evidence>
<evidence type="ECO:0000256" key="4">
    <source>
        <dbReference type="ARBA" id="ARBA00022679"/>
    </source>
</evidence>
<keyword evidence="9" id="KW-0812">Transmembrane</keyword>
<dbReference type="PANTHER" id="PTHR24421:SF10">
    <property type="entry name" value="NITRATE_NITRITE SENSOR PROTEIN NARQ"/>
    <property type="match status" value="1"/>
</dbReference>
<feature type="transmembrane region" description="Helical" evidence="9">
    <location>
        <begin position="52"/>
        <end position="72"/>
    </location>
</feature>
<dbReference type="Pfam" id="PF02518">
    <property type="entry name" value="HATPase_c"/>
    <property type="match status" value="1"/>
</dbReference>
<evidence type="ECO:0000259" key="10">
    <source>
        <dbReference type="SMART" id="SM00387"/>
    </source>
</evidence>
<keyword evidence="6" id="KW-0418">Kinase</keyword>
<feature type="transmembrane region" description="Helical" evidence="9">
    <location>
        <begin position="79"/>
        <end position="96"/>
    </location>
</feature>
<evidence type="ECO:0000256" key="3">
    <source>
        <dbReference type="ARBA" id="ARBA00022553"/>
    </source>
</evidence>
<keyword evidence="5" id="KW-0547">Nucleotide-binding</keyword>
<dbReference type="InterPro" id="IPR036890">
    <property type="entry name" value="HATPase_C_sf"/>
</dbReference>
<dbReference type="InterPro" id="IPR011712">
    <property type="entry name" value="Sig_transdc_His_kin_sub3_dim/P"/>
</dbReference>
<feature type="domain" description="Histidine kinase/HSP90-like ATPase" evidence="10">
    <location>
        <begin position="499"/>
        <end position="589"/>
    </location>
</feature>
<feature type="transmembrane region" description="Helical" evidence="9">
    <location>
        <begin position="138"/>
        <end position="157"/>
    </location>
</feature>